<feature type="compositionally biased region" description="Polar residues" evidence="1">
    <location>
        <begin position="845"/>
        <end position="863"/>
    </location>
</feature>
<feature type="compositionally biased region" description="Polar residues" evidence="1">
    <location>
        <begin position="668"/>
        <end position="682"/>
    </location>
</feature>
<accession>A0A1B9GHI4</accession>
<dbReference type="Pfam" id="PF08624">
    <property type="entry name" value="CRC_subunit"/>
    <property type="match status" value="1"/>
</dbReference>
<dbReference type="InterPro" id="IPR013933">
    <property type="entry name" value="CRC_Rsc7/Swp82"/>
</dbReference>
<feature type="compositionally biased region" description="Basic and acidic residues" evidence="1">
    <location>
        <begin position="864"/>
        <end position="887"/>
    </location>
</feature>
<keyword evidence="3" id="KW-1185">Reference proteome</keyword>
<feature type="compositionally biased region" description="Acidic residues" evidence="1">
    <location>
        <begin position="198"/>
        <end position="224"/>
    </location>
</feature>
<feature type="region of interest" description="Disordered" evidence="1">
    <location>
        <begin position="1"/>
        <end position="326"/>
    </location>
</feature>
<gene>
    <name evidence="2" type="ORF">I316_07801</name>
</gene>
<feature type="compositionally biased region" description="Low complexity" evidence="1">
    <location>
        <begin position="894"/>
        <end position="909"/>
    </location>
</feature>
<dbReference type="OrthoDB" id="5598844at2759"/>
<sequence>MSSRTRGKRAVAAAAPAYHEEPIAEASTSGSRSRASRNRRASKPEPEVEEYDDHQDEEVDVDVNNEQADAVEENQTLRDEEALALGEAEDDVEGEDIDEDFEESTPGRARGGGRRRGRGRGRGRGGARGGRGGARGRRKSMGRGRPAAPAQDDEDDALGETDAEGEVEEEGDDEEVKPVTGRRGRKSVSYREIPVEAPEAEGDDDAEEDEEEDAEGEPDDDAEDLQPRRRQPPVRLSSQTSNTTPRRRSRPSLRSTAAAESDEDKDDTPYKKEKIPGGSGRGGFSVKGAAAAAARARWDKVRREKIERGEDPDEPRSARKPKPRRVVVPEADHLEVDSMMTIKGVEYKVGDDEVVLPDDPKGDTKVDAEGRLQGGREYKLVTFASAGRRNPEKLYAMTIDAARACGFTDSLAFLRRYPQILKLSCSPDERELLMNMGRIAGNLKHRQVTMVSVRNVYKLLGAKIVKDGKWVTDDYYEDEAIAKCQEKGIEPGTIFEEEEIIPQHTIQTTSMSTRQRGEAYDPSRPSHSNLHPFYMLGGPTTTFAGSGVNPWTEAGYGNKRHKLRAGGADEENWLFKLAEEARAIDQRLREYREERLEELEGADAKGWVYVLEKQTEELPADTVAVIGGGGGGGVESPDQVDSGAGGIPSSSRLHSSTLPPPLDRKRSALSQDVTREMTQLSGTEEPITPLPTDFDNDESVVENGGDISMESADQVEGRDGDSPSAKKRKKEGPEIVVENVGAVSSRYNWGLGSWQRGSVKAAYEPHTQMPHVPLSTQPSSSKWSRYSPYPLVGVGLLSFEPATTASNGDSVPTQRQPHRPSASSGTATGQRILGLASVEYVLGTTPESESDSGSGPLSTSVTPQEHETEHERRMKEVESALQWEKESKKRRIAARATATATSRRASTAAPPFADGVAV</sequence>
<dbReference type="STRING" id="1296120.A0A1B9GHI4"/>
<evidence type="ECO:0000313" key="2">
    <source>
        <dbReference type="EMBL" id="OCF30534.1"/>
    </source>
</evidence>
<feature type="compositionally biased region" description="Basic and acidic residues" evidence="1">
    <location>
        <begin position="296"/>
        <end position="317"/>
    </location>
</feature>
<evidence type="ECO:0000256" key="1">
    <source>
        <dbReference type="SAM" id="MobiDB-lite"/>
    </source>
</evidence>
<feature type="compositionally biased region" description="Acidic residues" evidence="1">
    <location>
        <begin position="151"/>
        <end position="175"/>
    </location>
</feature>
<feature type="region of interest" description="Disordered" evidence="1">
    <location>
        <begin position="623"/>
        <end position="734"/>
    </location>
</feature>
<organism evidence="2 3">
    <name type="scientific">Kwoniella heveanensis BCC8398</name>
    <dbReference type="NCBI Taxonomy" id="1296120"/>
    <lineage>
        <taxon>Eukaryota</taxon>
        <taxon>Fungi</taxon>
        <taxon>Dikarya</taxon>
        <taxon>Basidiomycota</taxon>
        <taxon>Agaricomycotina</taxon>
        <taxon>Tremellomycetes</taxon>
        <taxon>Tremellales</taxon>
        <taxon>Cryptococcaceae</taxon>
        <taxon>Kwoniella</taxon>
    </lineage>
</organism>
<evidence type="ECO:0008006" key="4">
    <source>
        <dbReference type="Google" id="ProtNLM"/>
    </source>
</evidence>
<reference evidence="3" key="2">
    <citation type="submission" date="2013-12" db="EMBL/GenBank/DDBJ databases">
        <title>Evolution of pathogenesis and genome organization in the Tremellales.</title>
        <authorList>
            <person name="Cuomo C."/>
            <person name="Litvintseva A."/>
            <person name="Heitman J."/>
            <person name="Chen Y."/>
            <person name="Sun S."/>
            <person name="Springer D."/>
            <person name="Dromer F."/>
            <person name="Young S."/>
            <person name="Zeng Q."/>
            <person name="Chapman S."/>
            <person name="Gujja S."/>
            <person name="Saif S."/>
            <person name="Birren B."/>
        </authorList>
    </citation>
    <scope>NUCLEOTIDE SEQUENCE [LARGE SCALE GENOMIC DNA]</scope>
    <source>
        <strain evidence="3">BCC8398</strain>
    </source>
</reference>
<feature type="compositionally biased region" description="Basic residues" evidence="1">
    <location>
        <begin position="111"/>
        <end position="125"/>
    </location>
</feature>
<feature type="region of interest" description="Disordered" evidence="1">
    <location>
        <begin position="801"/>
        <end position="918"/>
    </location>
</feature>
<dbReference type="AlphaFoldDB" id="A0A1B9GHI4"/>
<protein>
    <recommendedName>
        <fullName evidence="4">Chromatin structure-remodeling complex protein RSC7</fullName>
    </recommendedName>
</protein>
<dbReference type="Proteomes" id="UP000092666">
    <property type="component" value="Unassembled WGS sequence"/>
</dbReference>
<feature type="compositionally biased region" description="Polar residues" evidence="1">
    <location>
        <begin position="801"/>
        <end position="829"/>
    </location>
</feature>
<dbReference type="EMBL" id="KV700147">
    <property type="protein sequence ID" value="OCF30534.1"/>
    <property type="molecule type" value="Genomic_DNA"/>
</dbReference>
<proteinExistence type="predicted"/>
<feature type="compositionally biased region" description="Low complexity" evidence="1">
    <location>
        <begin position="24"/>
        <end position="33"/>
    </location>
</feature>
<reference evidence="2 3" key="1">
    <citation type="submission" date="2013-07" db="EMBL/GenBank/DDBJ databases">
        <title>The Genome Sequence of Cryptococcus heveanensis BCC8398.</title>
        <authorList>
            <consortium name="The Broad Institute Genome Sequencing Platform"/>
            <person name="Cuomo C."/>
            <person name="Litvintseva A."/>
            <person name="Chen Y."/>
            <person name="Heitman J."/>
            <person name="Sun S."/>
            <person name="Springer D."/>
            <person name="Dromer F."/>
            <person name="Young S.K."/>
            <person name="Zeng Q."/>
            <person name="Gargeya S."/>
            <person name="Fitzgerald M."/>
            <person name="Abouelleil A."/>
            <person name="Alvarado L."/>
            <person name="Berlin A.M."/>
            <person name="Chapman S.B."/>
            <person name="Dewar J."/>
            <person name="Goldberg J."/>
            <person name="Griggs A."/>
            <person name="Gujja S."/>
            <person name="Hansen M."/>
            <person name="Howarth C."/>
            <person name="Imamovic A."/>
            <person name="Larimer J."/>
            <person name="McCowan C."/>
            <person name="Murphy C."/>
            <person name="Pearson M."/>
            <person name="Priest M."/>
            <person name="Roberts A."/>
            <person name="Saif S."/>
            <person name="Shea T."/>
            <person name="Sykes S."/>
            <person name="Wortman J."/>
            <person name="Nusbaum C."/>
            <person name="Birren B."/>
        </authorList>
    </citation>
    <scope>NUCLEOTIDE SEQUENCE [LARGE SCALE GENOMIC DNA]</scope>
    <source>
        <strain evidence="2 3">BCC8398</strain>
    </source>
</reference>
<feature type="compositionally biased region" description="Low complexity" evidence="1">
    <location>
        <begin position="286"/>
        <end position="295"/>
    </location>
</feature>
<feature type="compositionally biased region" description="Acidic residues" evidence="1">
    <location>
        <begin position="47"/>
        <end position="63"/>
    </location>
</feature>
<name>A0A1B9GHI4_9TREE</name>
<feature type="compositionally biased region" description="Acidic residues" evidence="1">
    <location>
        <begin position="87"/>
        <end position="103"/>
    </location>
</feature>
<feature type="compositionally biased region" description="Polar residues" evidence="1">
    <location>
        <begin position="648"/>
        <end position="657"/>
    </location>
</feature>
<evidence type="ECO:0000313" key="3">
    <source>
        <dbReference type="Proteomes" id="UP000092666"/>
    </source>
</evidence>